<name>A0AC60Q6K5_IXOPE</name>
<sequence length="123" mass="13479">MVVREGRISDAHRSGRPRRTGEEENWVIEATAVADPFMSAQEIREELDPSLSCDTIQHRLKEAGLKNCVAAQKPHLTDSGGHGRRAAGCGCSVVFVHQNLFETKSGAALRRRRLGDSIASCPR</sequence>
<reference evidence="1 2" key="1">
    <citation type="journal article" date="2020" name="Cell">
        <title>Large-Scale Comparative Analyses of Tick Genomes Elucidate Their Genetic Diversity and Vector Capacities.</title>
        <authorList>
            <consortium name="Tick Genome and Microbiome Consortium (TIGMIC)"/>
            <person name="Jia N."/>
            <person name="Wang J."/>
            <person name="Shi W."/>
            <person name="Du L."/>
            <person name="Sun Y."/>
            <person name="Zhan W."/>
            <person name="Jiang J.F."/>
            <person name="Wang Q."/>
            <person name="Zhang B."/>
            <person name="Ji P."/>
            <person name="Bell-Sakyi L."/>
            <person name="Cui X.M."/>
            <person name="Yuan T.T."/>
            <person name="Jiang B.G."/>
            <person name="Yang W.F."/>
            <person name="Lam T.T."/>
            <person name="Chang Q.C."/>
            <person name="Ding S.J."/>
            <person name="Wang X.J."/>
            <person name="Zhu J.G."/>
            <person name="Ruan X.D."/>
            <person name="Zhao L."/>
            <person name="Wei J.T."/>
            <person name="Ye R.Z."/>
            <person name="Que T.C."/>
            <person name="Du C.H."/>
            <person name="Zhou Y.H."/>
            <person name="Cheng J.X."/>
            <person name="Dai P.F."/>
            <person name="Guo W.B."/>
            <person name="Han X.H."/>
            <person name="Huang E.J."/>
            <person name="Li L.F."/>
            <person name="Wei W."/>
            <person name="Gao Y.C."/>
            <person name="Liu J.Z."/>
            <person name="Shao H.Z."/>
            <person name="Wang X."/>
            <person name="Wang C.C."/>
            <person name="Yang T.C."/>
            <person name="Huo Q.B."/>
            <person name="Li W."/>
            <person name="Chen H.Y."/>
            <person name="Chen S.E."/>
            <person name="Zhou L.G."/>
            <person name="Ni X.B."/>
            <person name="Tian J.H."/>
            <person name="Sheng Y."/>
            <person name="Liu T."/>
            <person name="Pan Y.S."/>
            <person name="Xia L.Y."/>
            <person name="Li J."/>
            <person name="Zhao F."/>
            <person name="Cao W.C."/>
        </authorList>
    </citation>
    <scope>NUCLEOTIDE SEQUENCE [LARGE SCALE GENOMIC DNA]</scope>
    <source>
        <strain evidence="1">Iper-2018</strain>
    </source>
</reference>
<dbReference type="Proteomes" id="UP000805193">
    <property type="component" value="Unassembled WGS sequence"/>
</dbReference>
<comment type="caution">
    <text evidence="1">The sequence shown here is derived from an EMBL/GenBank/DDBJ whole genome shotgun (WGS) entry which is preliminary data.</text>
</comment>
<organism evidence="1 2">
    <name type="scientific">Ixodes persulcatus</name>
    <name type="common">Taiga tick</name>
    <dbReference type="NCBI Taxonomy" id="34615"/>
    <lineage>
        <taxon>Eukaryota</taxon>
        <taxon>Metazoa</taxon>
        <taxon>Ecdysozoa</taxon>
        <taxon>Arthropoda</taxon>
        <taxon>Chelicerata</taxon>
        <taxon>Arachnida</taxon>
        <taxon>Acari</taxon>
        <taxon>Parasitiformes</taxon>
        <taxon>Ixodida</taxon>
        <taxon>Ixodoidea</taxon>
        <taxon>Ixodidae</taxon>
        <taxon>Ixodinae</taxon>
        <taxon>Ixodes</taxon>
    </lineage>
</organism>
<protein>
    <submittedName>
        <fullName evidence="1">Uncharacterized protein</fullName>
    </submittedName>
</protein>
<dbReference type="EMBL" id="JABSTQ010009509">
    <property type="protein sequence ID" value="KAG0428566.1"/>
    <property type="molecule type" value="Genomic_DNA"/>
</dbReference>
<proteinExistence type="predicted"/>
<accession>A0AC60Q6K5</accession>
<evidence type="ECO:0000313" key="2">
    <source>
        <dbReference type="Proteomes" id="UP000805193"/>
    </source>
</evidence>
<keyword evidence="2" id="KW-1185">Reference proteome</keyword>
<evidence type="ECO:0000313" key="1">
    <source>
        <dbReference type="EMBL" id="KAG0428566.1"/>
    </source>
</evidence>
<gene>
    <name evidence="1" type="ORF">HPB47_024460</name>
</gene>